<protein>
    <submittedName>
        <fullName evidence="2">Uncharacterized protein</fullName>
    </submittedName>
</protein>
<dbReference type="AlphaFoldDB" id="A0A2P2NJU8"/>
<keyword evidence="1" id="KW-1133">Transmembrane helix</keyword>
<keyword evidence="1" id="KW-0472">Membrane</keyword>
<evidence type="ECO:0000256" key="1">
    <source>
        <dbReference type="SAM" id="Phobius"/>
    </source>
</evidence>
<organism evidence="2">
    <name type="scientific">Rhizophora mucronata</name>
    <name type="common">Asiatic mangrove</name>
    <dbReference type="NCBI Taxonomy" id="61149"/>
    <lineage>
        <taxon>Eukaryota</taxon>
        <taxon>Viridiplantae</taxon>
        <taxon>Streptophyta</taxon>
        <taxon>Embryophyta</taxon>
        <taxon>Tracheophyta</taxon>
        <taxon>Spermatophyta</taxon>
        <taxon>Magnoliopsida</taxon>
        <taxon>eudicotyledons</taxon>
        <taxon>Gunneridae</taxon>
        <taxon>Pentapetalae</taxon>
        <taxon>rosids</taxon>
        <taxon>fabids</taxon>
        <taxon>Malpighiales</taxon>
        <taxon>Rhizophoraceae</taxon>
        <taxon>Rhizophora</taxon>
    </lineage>
</organism>
<evidence type="ECO:0000313" key="2">
    <source>
        <dbReference type="EMBL" id="MBX42670.1"/>
    </source>
</evidence>
<proteinExistence type="predicted"/>
<sequence>MCFQLYFANSSSLIIDAADVTVIFMIMQSHLRFSSHVFTLFYSALDPHCS</sequence>
<name>A0A2P2NJU8_RHIMU</name>
<feature type="transmembrane region" description="Helical" evidence="1">
    <location>
        <begin position="6"/>
        <end position="26"/>
    </location>
</feature>
<keyword evidence="1" id="KW-0812">Transmembrane</keyword>
<dbReference type="EMBL" id="GGEC01062186">
    <property type="protein sequence ID" value="MBX42670.1"/>
    <property type="molecule type" value="Transcribed_RNA"/>
</dbReference>
<reference evidence="2" key="1">
    <citation type="submission" date="2018-02" db="EMBL/GenBank/DDBJ databases">
        <title>Rhizophora mucronata_Transcriptome.</title>
        <authorList>
            <person name="Meera S.P."/>
            <person name="Sreeshan A."/>
            <person name="Augustine A."/>
        </authorList>
    </citation>
    <scope>NUCLEOTIDE SEQUENCE</scope>
    <source>
        <tissue evidence="2">Leaf</tissue>
    </source>
</reference>
<accession>A0A2P2NJU8</accession>